<proteinExistence type="predicted"/>
<accession>A0ABS8V8F8</accession>
<name>A0ABS8V8F8_DATST</name>
<reference evidence="1 2" key="1">
    <citation type="journal article" date="2021" name="BMC Genomics">
        <title>Datura genome reveals duplications of psychoactive alkaloid biosynthetic genes and high mutation rate following tissue culture.</title>
        <authorList>
            <person name="Rajewski A."/>
            <person name="Carter-House D."/>
            <person name="Stajich J."/>
            <person name="Litt A."/>
        </authorList>
    </citation>
    <scope>NUCLEOTIDE SEQUENCE [LARGE SCALE GENOMIC DNA]</scope>
    <source>
        <strain evidence="1">AR-01</strain>
    </source>
</reference>
<organism evidence="1 2">
    <name type="scientific">Datura stramonium</name>
    <name type="common">Jimsonweed</name>
    <name type="synonym">Common thornapple</name>
    <dbReference type="NCBI Taxonomy" id="4076"/>
    <lineage>
        <taxon>Eukaryota</taxon>
        <taxon>Viridiplantae</taxon>
        <taxon>Streptophyta</taxon>
        <taxon>Embryophyta</taxon>
        <taxon>Tracheophyta</taxon>
        <taxon>Spermatophyta</taxon>
        <taxon>Magnoliopsida</taxon>
        <taxon>eudicotyledons</taxon>
        <taxon>Gunneridae</taxon>
        <taxon>Pentapetalae</taxon>
        <taxon>asterids</taxon>
        <taxon>lamiids</taxon>
        <taxon>Solanales</taxon>
        <taxon>Solanaceae</taxon>
        <taxon>Solanoideae</taxon>
        <taxon>Datureae</taxon>
        <taxon>Datura</taxon>
    </lineage>
</organism>
<dbReference type="EMBL" id="JACEIK010003863">
    <property type="protein sequence ID" value="MCD9643338.1"/>
    <property type="molecule type" value="Genomic_DNA"/>
</dbReference>
<keyword evidence="2" id="KW-1185">Reference proteome</keyword>
<comment type="caution">
    <text evidence="1">The sequence shown here is derived from an EMBL/GenBank/DDBJ whole genome shotgun (WGS) entry which is preliminary data.</text>
</comment>
<protein>
    <submittedName>
        <fullName evidence="1">Uncharacterized protein</fullName>
    </submittedName>
</protein>
<gene>
    <name evidence="1" type="ORF">HAX54_030740</name>
</gene>
<evidence type="ECO:0000313" key="2">
    <source>
        <dbReference type="Proteomes" id="UP000823775"/>
    </source>
</evidence>
<dbReference type="Proteomes" id="UP000823775">
    <property type="component" value="Unassembled WGS sequence"/>
</dbReference>
<evidence type="ECO:0000313" key="1">
    <source>
        <dbReference type="EMBL" id="MCD9643338.1"/>
    </source>
</evidence>
<sequence length="156" mass="17242">MSRFLTHPPMNVMNPPPLSKILFLLFPLKGKTDSSVSFDLDDMQNFWGIFEKEKFIAFKDRPFAHGRVICLEQLEESYFSVSLDEGKSFVADDGPSSVKLDEAQGAAIHSLSEAQEIKRSLGAVVGNLHKGIELLGKLSADMTSLQAQISLIQKEG</sequence>